<keyword evidence="1" id="KW-1133">Transmembrane helix</keyword>
<dbReference type="EMBL" id="JAVXUP010001141">
    <property type="protein sequence ID" value="KAK3015491.1"/>
    <property type="molecule type" value="Genomic_DNA"/>
</dbReference>
<feature type="domain" description="DUF4220" evidence="2">
    <location>
        <begin position="132"/>
        <end position="265"/>
    </location>
</feature>
<feature type="transmembrane region" description="Helical" evidence="1">
    <location>
        <begin position="165"/>
        <end position="184"/>
    </location>
</feature>
<feature type="domain" description="DUF4220" evidence="2">
    <location>
        <begin position="2"/>
        <end position="62"/>
    </location>
</feature>
<feature type="transmembrane region" description="Helical" evidence="1">
    <location>
        <begin position="196"/>
        <end position="214"/>
    </location>
</feature>
<dbReference type="InterPro" id="IPR007658">
    <property type="entry name" value="DUF594"/>
</dbReference>
<proteinExistence type="predicted"/>
<evidence type="ECO:0000256" key="1">
    <source>
        <dbReference type="SAM" id="Phobius"/>
    </source>
</evidence>
<evidence type="ECO:0000313" key="4">
    <source>
        <dbReference type="Proteomes" id="UP001188597"/>
    </source>
</evidence>
<dbReference type="Pfam" id="PF13968">
    <property type="entry name" value="DUF4220"/>
    <property type="match status" value="2"/>
</dbReference>
<comment type="caution">
    <text evidence="3">The sequence shown here is derived from an EMBL/GenBank/DDBJ whole genome shotgun (WGS) entry which is preliminary data.</text>
</comment>
<protein>
    <recommendedName>
        <fullName evidence="2">DUF4220 domain-containing protein</fullName>
    </recommendedName>
</protein>
<name>A0AA88VU55_9ASTE</name>
<dbReference type="InterPro" id="IPR025315">
    <property type="entry name" value="DUF4220"/>
</dbReference>
<evidence type="ECO:0000259" key="2">
    <source>
        <dbReference type="Pfam" id="PF13968"/>
    </source>
</evidence>
<reference evidence="3" key="1">
    <citation type="submission" date="2022-12" db="EMBL/GenBank/DDBJ databases">
        <title>Draft genome assemblies for two species of Escallonia (Escalloniales).</title>
        <authorList>
            <person name="Chanderbali A."/>
            <person name="Dervinis C."/>
            <person name="Anghel I."/>
            <person name="Soltis D."/>
            <person name="Soltis P."/>
            <person name="Zapata F."/>
        </authorList>
    </citation>
    <scope>NUCLEOTIDE SEQUENCE</scope>
    <source>
        <strain evidence="3">UCBG64.0493</strain>
        <tissue evidence="3">Leaf</tissue>
    </source>
</reference>
<keyword evidence="1" id="KW-0812">Transmembrane</keyword>
<sequence>MAVWVAVVALGKLSDFVSQGDSSSRSNKDGPNSALMALWAPLLLLHLGCPDTTITAFSVEDIPTCGPRFPAKYDIFARLDQIKNEEHNLKLLVTSVYLLQTLALCETEKNGEPFMTVAWTKLTEVLMGSSVESIEIFRMIDIQLGLMYDMFYTKASSIYCTAGCLLRSISFICMVTVLVAFSMIRKGAGYSEVDIDITYLLLVGAVLLEIYGITLMISSEWMILWLAGHRENPLVMRILLVLTSPTVYNLKGRRWSGVVAQLDYLSEIDDAQTMLTSKRVHFDAKNPRQVTVEMGGRKNTVAEFFAGNTYNRWEILSELWEELLCNAAAQCPLDQHYESLRLGGEFLTHVWLLLVIHGLTNLNIKAGGLLRQFARKNRIWS</sequence>
<gene>
    <name evidence="3" type="ORF">RJ639_005477</name>
</gene>
<dbReference type="AlphaFoldDB" id="A0AA88VU55"/>
<keyword evidence="4" id="KW-1185">Reference proteome</keyword>
<dbReference type="Proteomes" id="UP001188597">
    <property type="component" value="Unassembled WGS sequence"/>
</dbReference>
<accession>A0AA88VU55</accession>
<dbReference type="Pfam" id="PF04578">
    <property type="entry name" value="DUF594"/>
    <property type="match status" value="1"/>
</dbReference>
<organism evidence="3 4">
    <name type="scientific">Escallonia herrerae</name>
    <dbReference type="NCBI Taxonomy" id="1293975"/>
    <lineage>
        <taxon>Eukaryota</taxon>
        <taxon>Viridiplantae</taxon>
        <taxon>Streptophyta</taxon>
        <taxon>Embryophyta</taxon>
        <taxon>Tracheophyta</taxon>
        <taxon>Spermatophyta</taxon>
        <taxon>Magnoliopsida</taxon>
        <taxon>eudicotyledons</taxon>
        <taxon>Gunneridae</taxon>
        <taxon>Pentapetalae</taxon>
        <taxon>asterids</taxon>
        <taxon>campanulids</taxon>
        <taxon>Escalloniales</taxon>
        <taxon>Escalloniaceae</taxon>
        <taxon>Escallonia</taxon>
    </lineage>
</organism>
<keyword evidence="1" id="KW-0472">Membrane</keyword>
<dbReference type="PANTHER" id="PTHR31325">
    <property type="entry name" value="OS01G0798800 PROTEIN-RELATED"/>
    <property type="match status" value="1"/>
</dbReference>
<evidence type="ECO:0000313" key="3">
    <source>
        <dbReference type="EMBL" id="KAK3015491.1"/>
    </source>
</evidence>